<evidence type="ECO:0000313" key="2">
    <source>
        <dbReference type="EMBL" id="OMJ07962.1"/>
    </source>
</evidence>
<protein>
    <recommendedName>
        <fullName evidence="4">Transcription factor domain-containing protein</fullName>
    </recommendedName>
</protein>
<gene>
    <name evidence="2" type="ORF">AYI70_g11862</name>
</gene>
<reference evidence="2 3" key="1">
    <citation type="submission" date="2017-01" db="EMBL/GenBank/DDBJ databases">
        <authorList>
            <person name="Mah S.A."/>
            <person name="Swanson W.J."/>
            <person name="Moy G.W."/>
            <person name="Vacquier V.D."/>
        </authorList>
    </citation>
    <scope>NUCLEOTIDE SEQUENCE [LARGE SCALE GENOMIC DNA]</scope>
    <source>
        <strain evidence="2 3">GSMNP</strain>
    </source>
</reference>
<keyword evidence="1" id="KW-0812">Transmembrane</keyword>
<evidence type="ECO:0008006" key="4">
    <source>
        <dbReference type="Google" id="ProtNLM"/>
    </source>
</evidence>
<sequence length="97" mass="11634">MDLKRHYATRENEDFLEFKRRVWWSYYILAIDIYVMGSGFQIVTLEDIVVNLPKNDFRYKYGSRIKDIDPDIKYLNHLANAINPQSLPPDNYSFIIK</sequence>
<name>A0A1R1WZZ5_9FUNG</name>
<organism evidence="2 3">
    <name type="scientific">Smittium culicis</name>
    <dbReference type="NCBI Taxonomy" id="133412"/>
    <lineage>
        <taxon>Eukaryota</taxon>
        <taxon>Fungi</taxon>
        <taxon>Fungi incertae sedis</taxon>
        <taxon>Zoopagomycota</taxon>
        <taxon>Kickxellomycotina</taxon>
        <taxon>Harpellomycetes</taxon>
        <taxon>Harpellales</taxon>
        <taxon>Legeriomycetaceae</taxon>
        <taxon>Smittium</taxon>
    </lineage>
</organism>
<dbReference type="EMBL" id="LSSN01005922">
    <property type="protein sequence ID" value="OMJ07962.1"/>
    <property type="molecule type" value="Genomic_DNA"/>
</dbReference>
<dbReference type="Proteomes" id="UP000187283">
    <property type="component" value="Unassembled WGS sequence"/>
</dbReference>
<dbReference type="OrthoDB" id="10001928at2759"/>
<keyword evidence="1" id="KW-0472">Membrane</keyword>
<dbReference type="AlphaFoldDB" id="A0A1R1WZZ5"/>
<feature type="non-terminal residue" evidence="2">
    <location>
        <position position="97"/>
    </location>
</feature>
<keyword evidence="1" id="KW-1133">Transmembrane helix</keyword>
<evidence type="ECO:0000313" key="3">
    <source>
        <dbReference type="Proteomes" id="UP000187283"/>
    </source>
</evidence>
<evidence type="ECO:0000256" key="1">
    <source>
        <dbReference type="SAM" id="Phobius"/>
    </source>
</evidence>
<keyword evidence="3" id="KW-1185">Reference proteome</keyword>
<proteinExistence type="predicted"/>
<feature type="transmembrane region" description="Helical" evidence="1">
    <location>
        <begin position="21"/>
        <end position="43"/>
    </location>
</feature>
<accession>A0A1R1WZZ5</accession>
<comment type="caution">
    <text evidence="2">The sequence shown here is derived from an EMBL/GenBank/DDBJ whole genome shotgun (WGS) entry which is preliminary data.</text>
</comment>